<name>A0A5B7FMQ0_PORTR</name>
<organism evidence="1 2">
    <name type="scientific">Portunus trituberculatus</name>
    <name type="common">Swimming crab</name>
    <name type="synonym">Neptunus trituberculatus</name>
    <dbReference type="NCBI Taxonomy" id="210409"/>
    <lineage>
        <taxon>Eukaryota</taxon>
        <taxon>Metazoa</taxon>
        <taxon>Ecdysozoa</taxon>
        <taxon>Arthropoda</taxon>
        <taxon>Crustacea</taxon>
        <taxon>Multicrustacea</taxon>
        <taxon>Malacostraca</taxon>
        <taxon>Eumalacostraca</taxon>
        <taxon>Eucarida</taxon>
        <taxon>Decapoda</taxon>
        <taxon>Pleocyemata</taxon>
        <taxon>Brachyura</taxon>
        <taxon>Eubrachyura</taxon>
        <taxon>Portunoidea</taxon>
        <taxon>Portunidae</taxon>
        <taxon>Portuninae</taxon>
        <taxon>Portunus</taxon>
    </lineage>
</organism>
<keyword evidence="2" id="KW-1185">Reference proteome</keyword>
<dbReference type="Proteomes" id="UP000324222">
    <property type="component" value="Unassembled WGS sequence"/>
</dbReference>
<gene>
    <name evidence="1" type="ORF">E2C01_040104</name>
</gene>
<sequence length="149" mass="16003">MSKRKWVGLDKLFREGGTWLAVRPWLGRRGGADGRNGLGCVTIVGTSGDGDDVTTPNTCSTPQPSHPTGLHLIFYTKSYLFKVLSVLRTSIGGMVRCGGASTPQSARQSLSSYLRAIPLVTPLRVLTQGGPTRVSRRLGSYVPLCQCPL</sequence>
<evidence type="ECO:0000313" key="1">
    <source>
        <dbReference type="EMBL" id="MPC46383.1"/>
    </source>
</evidence>
<reference evidence="1 2" key="1">
    <citation type="submission" date="2019-05" db="EMBL/GenBank/DDBJ databases">
        <title>Another draft genome of Portunus trituberculatus and its Hox gene families provides insights of decapod evolution.</title>
        <authorList>
            <person name="Jeong J.-H."/>
            <person name="Song I."/>
            <person name="Kim S."/>
            <person name="Choi T."/>
            <person name="Kim D."/>
            <person name="Ryu S."/>
            <person name="Kim W."/>
        </authorList>
    </citation>
    <scope>NUCLEOTIDE SEQUENCE [LARGE SCALE GENOMIC DNA]</scope>
    <source>
        <tissue evidence="1">Muscle</tissue>
    </source>
</reference>
<protein>
    <submittedName>
        <fullName evidence="1">Uncharacterized protein</fullName>
    </submittedName>
</protein>
<evidence type="ECO:0000313" key="2">
    <source>
        <dbReference type="Proteomes" id="UP000324222"/>
    </source>
</evidence>
<comment type="caution">
    <text evidence="1">The sequence shown here is derived from an EMBL/GenBank/DDBJ whole genome shotgun (WGS) entry which is preliminary data.</text>
</comment>
<accession>A0A5B7FMQ0</accession>
<dbReference type="AlphaFoldDB" id="A0A5B7FMQ0"/>
<dbReference type="EMBL" id="VSRR010007178">
    <property type="protein sequence ID" value="MPC46383.1"/>
    <property type="molecule type" value="Genomic_DNA"/>
</dbReference>
<proteinExistence type="predicted"/>